<name>A0A7R8CSV9_LEPSM</name>
<dbReference type="EMBL" id="HG994583">
    <property type="protein sequence ID" value="CAF2920772.1"/>
    <property type="molecule type" value="Genomic_DNA"/>
</dbReference>
<organism evidence="2 3">
    <name type="scientific">Lepeophtheirus salmonis</name>
    <name type="common">Salmon louse</name>
    <name type="synonym">Caligus salmonis</name>
    <dbReference type="NCBI Taxonomy" id="72036"/>
    <lineage>
        <taxon>Eukaryota</taxon>
        <taxon>Metazoa</taxon>
        <taxon>Ecdysozoa</taxon>
        <taxon>Arthropoda</taxon>
        <taxon>Crustacea</taxon>
        <taxon>Multicrustacea</taxon>
        <taxon>Hexanauplia</taxon>
        <taxon>Copepoda</taxon>
        <taxon>Siphonostomatoida</taxon>
        <taxon>Caligidae</taxon>
        <taxon>Lepeophtheirus</taxon>
    </lineage>
</organism>
<evidence type="ECO:0000313" key="3">
    <source>
        <dbReference type="Proteomes" id="UP000675881"/>
    </source>
</evidence>
<gene>
    <name evidence="2" type="ORF">LSAA_8297</name>
</gene>
<protein>
    <submittedName>
        <fullName evidence="2">(salmon louse) hypothetical protein</fullName>
    </submittedName>
</protein>
<feature type="region of interest" description="Disordered" evidence="1">
    <location>
        <begin position="185"/>
        <end position="205"/>
    </location>
</feature>
<accession>A0A7R8CSV9</accession>
<reference evidence="2" key="1">
    <citation type="submission" date="2021-02" db="EMBL/GenBank/DDBJ databases">
        <authorList>
            <person name="Bekaert M."/>
        </authorList>
    </citation>
    <scope>NUCLEOTIDE SEQUENCE</scope>
    <source>
        <strain evidence="2">IoA-00</strain>
    </source>
</reference>
<feature type="compositionally biased region" description="Basic and acidic residues" evidence="1">
    <location>
        <begin position="186"/>
        <end position="196"/>
    </location>
</feature>
<proteinExistence type="predicted"/>
<evidence type="ECO:0000256" key="1">
    <source>
        <dbReference type="SAM" id="MobiDB-lite"/>
    </source>
</evidence>
<evidence type="ECO:0000313" key="2">
    <source>
        <dbReference type="EMBL" id="CAF2920772.1"/>
    </source>
</evidence>
<dbReference type="AlphaFoldDB" id="A0A7R8CSV9"/>
<sequence>MKFSPMRIELLEGEKPWIEANPFLLQGTNQEDVGRCGEEGPSCRRLRMRFVNYTESRLKIRRNFGGSKSKKGTRIDDHAAQDVIRFYGSEDMRKMMLEQKDTYAKKFTRYLEDKGVFLVDSSAVDDTKKKTSIADYRHVFDDTVPNRECVPKEGLTSDKNRGENHNHMFESGEDCILVDQCISDGGGKKGREEANRKSRAVYLKP</sequence>
<keyword evidence="3" id="KW-1185">Reference proteome</keyword>
<dbReference type="Proteomes" id="UP000675881">
    <property type="component" value="Chromosome 4"/>
</dbReference>